<keyword evidence="4 10" id="KW-0812">Transmembrane</keyword>
<feature type="transmembrane region" description="Helical" evidence="10">
    <location>
        <begin position="101"/>
        <end position="119"/>
    </location>
</feature>
<dbReference type="InterPro" id="IPR050731">
    <property type="entry name" value="HRD1_E3_ubiq-ligases"/>
</dbReference>
<feature type="transmembrane region" description="Helical" evidence="10">
    <location>
        <begin position="205"/>
        <end position="229"/>
    </location>
</feature>
<keyword evidence="5" id="KW-0479">Metal-binding</keyword>
<evidence type="ECO:0000256" key="8">
    <source>
        <dbReference type="ARBA" id="ARBA00022989"/>
    </source>
</evidence>
<feature type="transmembrane region" description="Helical" evidence="10">
    <location>
        <begin position="160"/>
        <end position="185"/>
    </location>
</feature>
<evidence type="ECO:0000259" key="11">
    <source>
        <dbReference type="Pfam" id="PF25563"/>
    </source>
</evidence>
<feature type="transmembrane region" description="Helical" evidence="10">
    <location>
        <begin position="32"/>
        <end position="56"/>
    </location>
</feature>
<keyword evidence="7" id="KW-0862">Zinc</keyword>
<dbReference type="GO" id="GO:0036503">
    <property type="term" value="P:ERAD pathway"/>
    <property type="evidence" value="ECO:0007669"/>
    <property type="project" value="TreeGrafter"/>
</dbReference>
<evidence type="ECO:0000256" key="10">
    <source>
        <dbReference type="SAM" id="Phobius"/>
    </source>
</evidence>
<protein>
    <submittedName>
        <fullName evidence="12">RING-type E3 ubiquitin transferase</fullName>
    </submittedName>
</protein>
<proteinExistence type="predicted"/>
<evidence type="ECO:0000256" key="6">
    <source>
        <dbReference type="ARBA" id="ARBA00022771"/>
    </source>
</evidence>
<dbReference type="GO" id="GO:0012505">
    <property type="term" value="C:endomembrane system"/>
    <property type="evidence" value="ECO:0007669"/>
    <property type="project" value="UniProtKB-SubCell"/>
</dbReference>
<feature type="transmembrane region" description="Helical" evidence="10">
    <location>
        <begin position="125"/>
        <end position="148"/>
    </location>
</feature>
<keyword evidence="8 10" id="KW-1133">Transmembrane helix</keyword>
<accession>A0A183B9U0</accession>
<evidence type="ECO:0000256" key="5">
    <source>
        <dbReference type="ARBA" id="ARBA00022723"/>
    </source>
</evidence>
<evidence type="ECO:0000256" key="2">
    <source>
        <dbReference type="ARBA" id="ARBA00004906"/>
    </source>
</evidence>
<evidence type="ECO:0000256" key="3">
    <source>
        <dbReference type="ARBA" id="ARBA00022679"/>
    </source>
</evidence>
<comment type="subcellular location">
    <subcellularLocation>
        <location evidence="1">Membrane</location>
    </subcellularLocation>
</comment>
<dbReference type="PANTHER" id="PTHR22763">
    <property type="entry name" value="RING ZINC FINGER PROTEIN"/>
    <property type="match status" value="1"/>
</dbReference>
<keyword evidence="6" id="KW-0863">Zinc-finger</keyword>
<evidence type="ECO:0000256" key="1">
    <source>
        <dbReference type="ARBA" id="ARBA00004370"/>
    </source>
</evidence>
<sequence>LAVLYIGAESLIHEMRQLWNAYNRKKQFYPTVIYLTNNQTCLAILLFQCAVLLMFVAKMMTRIFFGRLQQAEVDNLVSQSWYAFFDMCLVFAFFQDELGTEFLFLFTMLLFVKAFHWLLEERVDYSSMLCFTLLALIALLCCIDVYFIRTAYMKPASRGLSVHLALGVEYYILVFGLFSTTVRYILHTIDSLREHPWDKKTMYLLYVDIIMGIVRLALYIEFTLVMWSLHPFPLFIARPIYLSVRALKKAIRVISCHRVFSLLFNSVTCI</sequence>
<dbReference type="GO" id="GO:0043161">
    <property type="term" value="P:proteasome-mediated ubiquitin-dependent protein catabolic process"/>
    <property type="evidence" value="ECO:0007669"/>
    <property type="project" value="TreeGrafter"/>
</dbReference>
<evidence type="ECO:0000313" key="12">
    <source>
        <dbReference type="WBParaSite" id="ECPE_0001601501-mRNA-1"/>
    </source>
</evidence>
<name>A0A183B9U0_9TREM</name>
<dbReference type="InterPro" id="IPR057992">
    <property type="entry name" value="TPR_SYVN1_N"/>
</dbReference>
<keyword evidence="3" id="KW-0808">Transferase</keyword>
<evidence type="ECO:0000256" key="7">
    <source>
        <dbReference type="ARBA" id="ARBA00022833"/>
    </source>
</evidence>
<evidence type="ECO:0000256" key="4">
    <source>
        <dbReference type="ARBA" id="ARBA00022692"/>
    </source>
</evidence>
<feature type="domain" description="E3 ubiquitin-protein ligase synoviolin-like TPR repeats" evidence="11">
    <location>
        <begin position="8"/>
        <end position="253"/>
    </location>
</feature>
<dbReference type="PANTHER" id="PTHR22763:SF184">
    <property type="entry name" value="E3 UBIQUITIN-PROTEIN LIGASE SYNOVIOLIN"/>
    <property type="match status" value="1"/>
</dbReference>
<dbReference type="GO" id="GO:0061630">
    <property type="term" value="F:ubiquitin protein ligase activity"/>
    <property type="evidence" value="ECO:0007669"/>
    <property type="project" value="UniProtKB-EC"/>
</dbReference>
<organism evidence="12">
    <name type="scientific">Echinostoma caproni</name>
    <dbReference type="NCBI Taxonomy" id="27848"/>
    <lineage>
        <taxon>Eukaryota</taxon>
        <taxon>Metazoa</taxon>
        <taxon>Spiralia</taxon>
        <taxon>Lophotrochozoa</taxon>
        <taxon>Platyhelminthes</taxon>
        <taxon>Trematoda</taxon>
        <taxon>Digenea</taxon>
        <taxon>Plagiorchiida</taxon>
        <taxon>Echinostomata</taxon>
        <taxon>Echinostomatoidea</taxon>
        <taxon>Echinostomatidae</taxon>
        <taxon>Echinostoma</taxon>
    </lineage>
</organism>
<reference evidence="12" key="1">
    <citation type="submission" date="2016-06" db="UniProtKB">
        <authorList>
            <consortium name="WormBaseParasite"/>
        </authorList>
    </citation>
    <scope>IDENTIFICATION</scope>
</reference>
<dbReference type="AlphaFoldDB" id="A0A183B9U0"/>
<dbReference type="Pfam" id="PF25563">
    <property type="entry name" value="TPR_SYVN1_N"/>
    <property type="match status" value="1"/>
</dbReference>
<evidence type="ECO:0000256" key="9">
    <source>
        <dbReference type="ARBA" id="ARBA00023136"/>
    </source>
</evidence>
<dbReference type="GO" id="GO:0008270">
    <property type="term" value="F:zinc ion binding"/>
    <property type="evidence" value="ECO:0007669"/>
    <property type="project" value="UniProtKB-KW"/>
</dbReference>
<keyword evidence="9 10" id="KW-0472">Membrane</keyword>
<dbReference type="WBParaSite" id="ECPE_0001601501-mRNA-1">
    <property type="protein sequence ID" value="ECPE_0001601501-mRNA-1"/>
    <property type="gene ID" value="ECPE_0001601501"/>
</dbReference>
<comment type="pathway">
    <text evidence="2">Protein modification; protein ubiquitination.</text>
</comment>